<accession>B1ZYJ9</accession>
<organism evidence="1 2">
    <name type="scientific">Opitutus terrae (strain DSM 11246 / JCM 15787 / PB90-1)</name>
    <dbReference type="NCBI Taxonomy" id="452637"/>
    <lineage>
        <taxon>Bacteria</taxon>
        <taxon>Pseudomonadati</taxon>
        <taxon>Verrucomicrobiota</taxon>
        <taxon>Opitutia</taxon>
        <taxon>Opitutales</taxon>
        <taxon>Opitutaceae</taxon>
        <taxon>Opitutus</taxon>
    </lineage>
</organism>
<sequence>MFAAEPSMIVLKNGSRIVGTIQKEEAGKVYIDADLLGPIVIDATALAPAAPETVTPPPTMPEPVAPVVTTATQAPAELPTHAAAKVVWKRIFSINGSYNSAAYVQGAVPGAPAELDLTGKALGLSGTQSMVQFNGMILRATPTLAVSLSGSYAYAKYEPAGAVVDNYKGEFQVTRMLSDRRYLLARSSYKVDQISLIDRSFEQVIGYGFKLIDTDRTKLDVIPGLSEVNEVKGTEFDDEWIFSAGFLQHLEFAFNERVSLKQQFKYRIGVTDTEVWAINSYLGLESQLSEHVSLTVGLTYTYDNTLGPLPPSLANGLIASGVPVEIVRALRPGEKGQLQLTSGLQYKW</sequence>
<dbReference type="AlphaFoldDB" id="B1ZYJ9"/>
<proteinExistence type="predicted"/>
<dbReference type="Proteomes" id="UP000007013">
    <property type="component" value="Chromosome"/>
</dbReference>
<dbReference type="eggNOG" id="COG3137">
    <property type="taxonomic scope" value="Bacteria"/>
</dbReference>
<dbReference type="InterPro" id="IPR007433">
    <property type="entry name" value="DUF481"/>
</dbReference>
<reference evidence="1 2" key="1">
    <citation type="journal article" date="2011" name="J. Bacteriol.">
        <title>Genome sequence of the verrucomicrobium Opitutus terrae PB90-1, an abundant inhabitant of rice paddy soil ecosystems.</title>
        <authorList>
            <person name="van Passel M.W."/>
            <person name="Kant R."/>
            <person name="Palva A."/>
            <person name="Copeland A."/>
            <person name="Lucas S."/>
            <person name="Lapidus A."/>
            <person name="Glavina del Rio T."/>
            <person name="Pitluck S."/>
            <person name="Goltsman E."/>
            <person name="Clum A."/>
            <person name="Sun H."/>
            <person name="Schmutz J."/>
            <person name="Larimer F.W."/>
            <person name="Land M.L."/>
            <person name="Hauser L."/>
            <person name="Kyrpides N."/>
            <person name="Mikhailova N."/>
            <person name="Richardson P.P."/>
            <person name="Janssen P.H."/>
            <person name="de Vos W.M."/>
            <person name="Smidt H."/>
        </authorList>
    </citation>
    <scope>NUCLEOTIDE SEQUENCE [LARGE SCALE GENOMIC DNA]</scope>
    <source>
        <strain evidence="2">DSM 11246 / JCM 15787 / PB90-1</strain>
    </source>
</reference>
<dbReference type="EMBL" id="CP001032">
    <property type="protein sequence ID" value="ACB75235.1"/>
    <property type="molecule type" value="Genomic_DNA"/>
</dbReference>
<evidence type="ECO:0000313" key="1">
    <source>
        <dbReference type="EMBL" id="ACB75235.1"/>
    </source>
</evidence>
<name>B1ZYJ9_OPITP</name>
<evidence type="ECO:0008006" key="3">
    <source>
        <dbReference type="Google" id="ProtNLM"/>
    </source>
</evidence>
<dbReference type="Pfam" id="PF04338">
    <property type="entry name" value="DUF481"/>
    <property type="match status" value="1"/>
</dbReference>
<gene>
    <name evidence="1" type="ordered locus">Oter_1952</name>
</gene>
<keyword evidence="2" id="KW-1185">Reference proteome</keyword>
<dbReference type="HOGENOM" id="CLU_796560_0_0_0"/>
<evidence type="ECO:0000313" key="2">
    <source>
        <dbReference type="Proteomes" id="UP000007013"/>
    </source>
</evidence>
<protein>
    <recommendedName>
        <fullName evidence="3">DUF481 domain-containing protein</fullName>
    </recommendedName>
</protein>
<dbReference type="KEGG" id="ote:Oter_1952"/>
<dbReference type="RefSeq" id="WP_012374772.1">
    <property type="nucleotide sequence ID" value="NC_010571.1"/>
</dbReference>